<evidence type="ECO:0000313" key="3">
    <source>
        <dbReference type="Proteomes" id="UP000054516"/>
    </source>
</evidence>
<accession>A0A1S8A9T5</accession>
<proteinExistence type="predicted"/>
<name>A0A1S8A9T5_ROSNE</name>
<keyword evidence="3" id="KW-1185">Reference proteome</keyword>
<protein>
    <submittedName>
        <fullName evidence="2">Uncharacterized protein</fullName>
    </submittedName>
</protein>
<evidence type="ECO:0000256" key="1">
    <source>
        <dbReference type="SAM" id="MobiDB-lite"/>
    </source>
</evidence>
<dbReference type="AlphaFoldDB" id="A0A1S8A9T5"/>
<feature type="compositionally biased region" description="Basic residues" evidence="1">
    <location>
        <begin position="16"/>
        <end position="52"/>
    </location>
</feature>
<dbReference type="Proteomes" id="UP000054516">
    <property type="component" value="Unassembled WGS sequence"/>
</dbReference>
<sequence>MLRDERESERSASKVLQRRVAPRIKGRHTKATGVIMKKRKKGKNRSPPRKSKQAKERSTPGNNGAMIPYKGRIETPPNPNAN</sequence>
<dbReference type="EMBL" id="DF977490">
    <property type="protein sequence ID" value="GAW26722.1"/>
    <property type="molecule type" value="Genomic_DNA"/>
</dbReference>
<feature type="compositionally biased region" description="Basic and acidic residues" evidence="1">
    <location>
        <begin position="1"/>
        <end position="12"/>
    </location>
</feature>
<feature type="region of interest" description="Disordered" evidence="1">
    <location>
        <begin position="1"/>
        <end position="82"/>
    </location>
</feature>
<evidence type="ECO:0000313" key="2">
    <source>
        <dbReference type="EMBL" id="GAW26722.1"/>
    </source>
</evidence>
<gene>
    <name evidence="2" type="ORF">SAMD00023353_4500820</name>
</gene>
<organism evidence="2">
    <name type="scientific">Rosellinia necatrix</name>
    <name type="common">White root-rot fungus</name>
    <dbReference type="NCBI Taxonomy" id="77044"/>
    <lineage>
        <taxon>Eukaryota</taxon>
        <taxon>Fungi</taxon>
        <taxon>Dikarya</taxon>
        <taxon>Ascomycota</taxon>
        <taxon>Pezizomycotina</taxon>
        <taxon>Sordariomycetes</taxon>
        <taxon>Xylariomycetidae</taxon>
        <taxon>Xylariales</taxon>
        <taxon>Xylariaceae</taxon>
        <taxon>Rosellinia</taxon>
    </lineage>
</organism>
<reference evidence="2" key="1">
    <citation type="submission" date="2016-03" db="EMBL/GenBank/DDBJ databases">
        <title>Draft genome sequence of Rosellinia necatrix.</title>
        <authorList>
            <person name="Kanematsu S."/>
        </authorList>
    </citation>
    <scope>NUCLEOTIDE SEQUENCE [LARGE SCALE GENOMIC DNA]</scope>
    <source>
        <strain evidence="2">W97</strain>
    </source>
</reference>